<dbReference type="RefSeq" id="WP_345036185.1">
    <property type="nucleotide sequence ID" value="NZ_BAAAYL010000001.1"/>
</dbReference>
<dbReference type="Proteomes" id="UP001499990">
    <property type="component" value="Unassembled WGS sequence"/>
</dbReference>
<gene>
    <name evidence="5" type="ORF">GCM10020367_22610</name>
</gene>
<dbReference type="InterPro" id="IPR008628">
    <property type="entry name" value="GPP34-like"/>
</dbReference>
<comment type="caution">
    <text evidence="5">The sequence shown here is derived from an EMBL/GenBank/DDBJ whole genome shotgun (WGS) entry which is preliminary data.</text>
</comment>
<name>A0ABP6S9R5_9ACTN</name>
<keyword evidence="6" id="KW-1185">Reference proteome</keyword>
<comment type="subcellular location">
    <subcellularLocation>
        <location evidence="1">Golgi apparatus membrane</location>
        <topology evidence="1">Peripheral membrane protein</topology>
        <orientation evidence="1">Cytoplasmic side</orientation>
    </subcellularLocation>
</comment>
<keyword evidence="3" id="KW-0446">Lipid-binding</keyword>
<accession>A0ABP6S9R5</accession>
<dbReference type="Pfam" id="PF05719">
    <property type="entry name" value="GPP34"/>
    <property type="match status" value="1"/>
</dbReference>
<reference evidence="6" key="1">
    <citation type="journal article" date="2019" name="Int. J. Syst. Evol. Microbiol.">
        <title>The Global Catalogue of Microorganisms (GCM) 10K type strain sequencing project: providing services to taxonomists for standard genome sequencing and annotation.</title>
        <authorList>
            <consortium name="The Broad Institute Genomics Platform"/>
            <consortium name="The Broad Institute Genome Sequencing Center for Infectious Disease"/>
            <person name="Wu L."/>
            <person name="Ma J."/>
        </authorList>
    </citation>
    <scope>NUCLEOTIDE SEQUENCE [LARGE SCALE GENOMIC DNA]</scope>
    <source>
        <strain evidence="6">JCM 9651</strain>
    </source>
</reference>
<evidence type="ECO:0000256" key="4">
    <source>
        <dbReference type="ARBA" id="ARBA00023136"/>
    </source>
</evidence>
<keyword evidence="2" id="KW-0333">Golgi apparatus</keyword>
<evidence type="ECO:0000256" key="2">
    <source>
        <dbReference type="ARBA" id="ARBA00023034"/>
    </source>
</evidence>
<protein>
    <submittedName>
        <fullName evidence="5">GPP34 family phosphoprotein</fullName>
    </submittedName>
</protein>
<dbReference type="Gene3D" id="1.10.3630.10">
    <property type="entry name" value="yeast vps74-n-term truncation variant domain like"/>
    <property type="match status" value="1"/>
</dbReference>
<evidence type="ECO:0000313" key="6">
    <source>
        <dbReference type="Proteomes" id="UP001499990"/>
    </source>
</evidence>
<evidence type="ECO:0000256" key="1">
    <source>
        <dbReference type="ARBA" id="ARBA00004255"/>
    </source>
</evidence>
<sequence>MTTARDLLIIAMDVAPSRPVEQGDLSLALAGAEAIDLLGSQAITLDGDRIVPGYRPTLADRLLDEAASSLIREAPHESVDDWLWRRGRGLSSTYLTALEAEGQLTRQGRRGFLTRTSRVELVDSPDRRRAADRWTSNEPVLAALASAVGIRDARTGEPPSVDDDAVATVLAAVNDALLELEAVRRRRAIEEAAFDNIWRGE</sequence>
<proteinExistence type="predicted"/>
<evidence type="ECO:0000313" key="5">
    <source>
        <dbReference type="EMBL" id="GAA3371537.1"/>
    </source>
</evidence>
<dbReference type="EMBL" id="BAAAYL010000001">
    <property type="protein sequence ID" value="GAA3371537.1"/>
    <property type="molecule type" value="Genomic_DNA"/>
</dbReference>
<dbReference type="InterPro" id="IPR038261">
    <property type="entry name" value="GPP34-like_sf"/>
</dbReference>
<evidence type="ECO:0000256" key="3">
    <source>
        <dbReference type="ARBA" id="ARBA00023121"/>
    </source>
</evidence>
<organism evidence="5 6">
    <name type="scientific">Streptomyces sannanensis</name>
    <dbReference type="NCBI Taxonomy" id="285536"/>
    <lineage>
        <taxon>Bacteria</taxon>
        <taxon>Bacillati</taxon>
        <taxon>Actinomycetota</taxon>
        <taxon>Actinomycetes</taxon>
        <taxon>Kitasatosporales</taxon>
        <taxon>Streptomycetaceae</taxon>
        <taxon>Streptomyces</taxon>
    </lineage>
</organism>
<keyword evidence="4" id="KW-0472">Membrane</keyword>